<proteinExistence type="predicted"/>
<organism evidence="1 2">
    <name type="scientific">Planotetraspora kaengkrachanensis</name>
    <dbReference type="NCBI Taxonomy" id="575193"/>
    <lineage>
        <taxon>Bacteria</taxon>
        <taxon>Bacillati</taxon>
        <taxon>Actinomycetota</taxon>
        <taxon>Actinomycetes</taxon>
        <taxon>Streptosporangiales</taxon>
        <taxon>Streptosporangiaceae</taxon>
        <taxon>Planotetraspora</taxon>
    </lineage>
</organism>
<gene>
    <name evidence="1" type="ORF">Pka01_33320</name>
</gene>
<dbReference type="AlphaFoldDB" id="A0A8J3M8Z1"/>
<comment type="caution">
    <text evidence="1">The sequence shown here is derived from an EMBL/GenBank/DDBJ whole genome shotgun (WGS) entry which is preliminary data.</text>
</comment>
<name>A0A8J3M8Z1_9ACTN</name>
<sequence>MNFCLSDLVPPLRWSDASRIGILHEQGELPDAWWRSLPMERVLGVMDPEDLGELITDLALEHWPAAAVGDVLPALYVLDPDEADDPQVAIALDRAGSWPGLLTLSGRELTDQPFIKARPVLTALFTAVFARLAPSLSEEAEPAAARTRLAESPARHLKSVPEVPAPRRPQNEVDFPALIDAAFSDMDDRTWMVAQNRVFTDAPSAVEELAKLLAVSSDVIHALETTLRVWLAEWLGKPEAAPYKAHLAWLADELGVAAPKNRLITAADWHEHELRSLDVPAWHFVAATLPGYHVAGDWVVAGDLAELHERTRGLIVNAERPPTVARALELVSSLGIHPDVAKEWLENVPQLRIQSSSKANGARRAANGAAADKPVGQLKDVSLTRRCFRQPDGRWWLRVDVTDEHLRGAEVPMPTGFAAYLGLTPGENRPARSAAGDVELTWISRPGFGSLQRILSEVAAKEGSHVFLTMSDEGMLRVRHLAAANGGDATSQALRLVGYTAPGGTPDQAVRVIATRIGLTGPAGRPELITRLRERGDRDLISLLD</sequence>
<dbReference type="RefSeq" id="WP_203883616.1">
    <property type="nucleotide sequence ID" value="NZ_BAABHH010000011.1"/>
</dbReference>
<dbReference type="Proteomes" id="UP000630097">
    <property type="component" value="Unassembled WGS sequence"/>
</dbReference>
<reference evidence="1 2" key="1">
    <citation type="submission" date="2021-01" db="EMBL/GenBank/DDBJ databases">
        <title>Whole genome shotgun sequence of Planotetraspora kaengkrachanensis NBRC 104272.</title>
        <authorList>
            <person name="Komaki H."/>
            <person name="Tamura T."/>
        </authorList>
    </citation>
    <scope>NUCLEOTIDE SEQUENCE [LARGE SCALE GENOMIC DNA]</scope>
    <source>
        <strain evidence="1 2">NBRC 104272</strain>
    </source>
</reference>
<evidence type="ECO:0000313" key="2">
    <source>
        <dbReference type="Proteomes" id="UP000630097"/>
    </source>
</evidence>
<accession>A0A8J3M8Z1</accession>
<keyword evidence="2" id="KW-1185">Reference proteome</keyword>
<protein>
    <submittedName>
        <fullName evidence="1">Uncharacterized protein</fullName>
    </submittedName>
</protein>
<dbReference type="EMBL" id="BONV01000013">
    <property type="protein sequence ID" value="GIG80205.1"/>
    <property type="molecule type" value="Genomic_DNA"/>
</dbReference>
<evidence type="ECO:0000313" key="1">
    <source>
        <dbReference type="EMBL" id="GIG80205.1"/>
    </source>
</evidence>